<proteinExistence type="predicted"/>
<name>A0ABT8Y558_9SPHN</name>
<evidence type="ECO:0000256" key="1">
    <source>
        <dbReference type="ARBA" id="ARBA00022553"/>
    </source>
</evidence>
<comment type="function">
    <text evidence="4">Alkaline phosphatase with broad substrate specificity.</text>
</comment>
<dbReference type="InterPro" id="IPR002591">
    <property type="entry name" value="Phosphodiest/P_Trfase"/>
</dbReference>
<feature type="signal peptide" evidence="5">
    <location>
        <begin position="1"/>
        <end position="20"/>
    </location>
</feature>
<dbReference type="CDD" id="cd16016">
    <property type="entry name" value="AP-SPAP"/>
    <property type="match status" value="1"/>
</dbReference>
<keyword evidence="1" id="KW-0597">Phosphoprotein</keyword>
<evidence type="ECO:0000256" key="4">
    <source>
        <dbReference type="PIRNR" id="PIRNR031924"/>
    </source>
</evidence>
<evidence type="ECO:0000256" key="2">
    <source>
        <dbReference type="ARBA" id="ARBA00022723"/>
    </source>
</evidence>
<comment type="catalytic activity">
    <reaction evidence="4">
        <text>a phosphate monoester + H2O = an alcohol + phosphate</text>
        <dbReference type="Rhea" id="RHEA:15017"/>
        <dbReference type="ChEBI" id="CHEBI:15377"/>
        <dbReference type="ChEBI" id="CHEBI:30879"/>
        <dbReference type="ChEBI" id="CHEBI:43474"/>
        <dbReference type="ChEBI" id="CHEBI:67140"/>
        <dbReference type="EC" id="3.1.3.1"/>
    </reaction>
</comment>
<dbReference type="PANTHER" id="PTHR10151">
    <property type="entry name" value="ECTONUCLEOTIDE PYROPHOSPHATASE/PHOSPHODIESTERASE"/>
    <property type="match status" value="1"/>
</dbReference>
<organism evidence="6 7">
    <name type="scientific">Sphingomonas natans</name>
    <dbReference type="NCBI Taxonomy" id="3063330"/>
    <lineage>
        <taxon>Bacteria</taxon>
        <taxon>Pseudomonadati</taxon>
        <taxon>Pseudomonadota</taxon>
        <taxon>Alphaproteobacteria</taxon>
        <taxon>Sphingomonadales</taxon>
        <taxon>Sphingomonadaceae</taxon>
        <taxon>Sphingomonas</taxon>
    </lineage>
</organism>
<evidence type="ECO:0000256" key="3">
    <source>
        <dbReference type="ARBA" id="ARBA00022729"/>
    </source>
</evidence>
<comment type="caution">
    <text evidence="6">The sequence shown here is derived from an EMBL/GenBank/DDBJ whole genome shotgun (WGS) entry which is preliminary data.</text>
</comment>
<keyword evidence="2 4" id="KW-0479">Metal-binding</keyword>
<feature type="chain" id="PRO_5046509586" description="Alkaline phosphatase" evidence="5">
    <location>
        <begin position="21"/>
        <end position="549"/>
    </location>
</feature>
<evidence type="ECO:0000256" key="5">
    <source>
        <dbReference type="SAM" id="SignalP"/>
    </source>
</evidence>
<dbReference type="EMBL" id="JAUOTP010000001">
    <property type="protein sequence ID" value="MDO6413448.1"/>
    <property type="molecule type" value="Genomic_DNA"/>
</dbReference>
<dbReference type="InterPro" id="IPR017850">
    <property type="entry name" value="Alkaline_phosphatase_core_sf"/>
</dbReference>
<dbReference type="Gene3D" id="3.40.720.10">
    <property type="entry name" value="Alkaline Phosphatase, subunit A"/>
    <property type="match status" value="1"/>
</dbReference>
<dbReference type="RefSeq" id="WP_303539854.1">
    <property type="nucleotide sequence ID" value="NZ_JAUOTP010000001.1"/>
</dbReference>
<evidence type="ECO:0000313" key="6">
    <source>
        <dbReference type="EMBL" id="MDO6413448.1"/>
    </source>
</evidence>
<dbReference type="PANTHER" id="PTHR10151:SF120">
    <property type="entry name" value="BIS(5'-ADENOSYL)-TRIPHOSPHATASE"/>
    <property type="match status" value="1"/>
</dbReference>
<dbReference type="SUPFAM" id="SSF53649">
    <property type="entry name" value="Alkaline phosphatase-like"/>
    <property type="match status" value="1"/>
</dbReference>
<gene>
    <name evidence="6" type="ORF">Q4F19_03545</name>
</gene>
<dbReference type="PIRSF" id="PIRSF031924">
    <property type="entry name" value="Pi-irrepressible_AP"/>
    <property type="match status" value="1"/>
</dbReference>
<evidence type="ECO:0000313" key="7">
    <source>
        <dbReference type="Proteomes" id="UP001169764"/>
    </source>
</evidence>
<reference evidence="6" key="1">
    <citation type="submission" date="2023-07" db="EMBL/GenBank/DDBJ databases">
        <authorList>
            <person name="Kim M."/>
        </authorList>
    </citation>
    <scope>NUCLEOTIDE SEQUENCE</scope>
    <source>
        <strain evidence="6">BIUV-7</strain>
    </source>
</reference>
<sequence>MAKLLIASLLALLAPAAASAAMPPRPKLIVMIAVDQFSAELWDRYRGSFTGGLKRLDGGIAFGNGYQSHAATETCPGHSTMLTGRHPSGTGIVANEWIDRATGKSVYCVSVPGQPDADARGPQNLRAETLGDWMKAADPASRVVTVSGKDRAAIMLAGHKADAVYWWNDGDGFVTSPLAGPATPAVTEPAARFNADVLARWRAAPPALWPAQAPASCTALARPHVFGSFAESGQIPPEFAQGVTDKPDFPASKAFQLQLRSSALFDPLVADFADRVIDGMKLGRGPATDLLGVSFSATDYVGHRYGNGGAEMCVQMQVVDAAIGRLLAKLDSLGVPYVVALTADHGGTDAAERETENGTPAQRVDAKGLAAALNSALRSKMGLPEAPFIYAEANELFLRPGFDPALAGPVTAEAVAWLRTRPEVAEVVTRAEVAAVPLPRGGPAALSHAQRFRESYDPERTGDILISFRERASIGLPVKFGDSVAGHGSIWDYDRRVPILFWWPGVRGRVRAEGIETVDIAPTLAALAQVPAPIVDGVCLHRVAGRSCR</sequence>
<keyword evidence="3 5" id="KW-0732">Signal</keyword>
<dbReference type="InterPro" id="IPR026263">
    <property type="entry name" value="Alkaline_phosphatase_prok"/>
</dbReference>
<keyword evidence="4" id="KW-0862">Zinc</keyword>
<accession>A0ABT8Y558</accession>
<dbReference type="Gene3D" id="3.30.1360.150">
    <property type="match status" value="1"/>
</dbReference>
<dbReference type="Pfam" id="PF01663">
    <property type="entry name" value="Phosphodiest"/>
    <property type="match status" value="1"/>
</dbReference>
<dbReference type="EC" id="3.1.3.1" evidence="4"/>
<protein>
    <recommendedName>
        <fullName evidence="4">Alkaline phosphatase</fullName>
        <ecNumber evidence="4">3.1.3.1</ecNumber>
    </recommendedName>
</protein>
<dbReference type="Proteomes" id="UP001169764">
    <property type="component" value="Unassembled WGS sequence"/>
</dbReference>
<keyword evidence="7" id="KW-1185">Reference proteome</keyword>
<comment type="cofactor">
    <cofactor evidence="4">
        <name>Zn(2+)</name>
        <dbReference type="ChEBI" id="CHEBI:29105"/>
    </cofactor>
    <text evidence="4">Binds 2 Zn(2+) ions.</text>
</comment>